<dbReference type="EMBL" id="CWOW01000005">
    <property type="protein sequence ID" value="CSA29147.1"/>
    <property type="molecule type" value="Genomic_DNA"/>
</dbReference>
<reference evidence="1 2" key="1">
    <citation type="submission" date="2015-07" db="EMBL/GenBank/DDBJ databases">
        <authorList>
            <consortium name="Pathogen Informatics"/>
        </authorList>
    </citation>
    <scope>NUCLEOTIDE SEQUENCE [LARGE SCALE GENOMIC DNA]</scope>
    <source>
        <strain evidence="1 2">A51</strain>
    </source>
</reference>
<protein>
    <submittedName>
        <fullName evidence="1">Uncharacterized protein</fullName>
    </submittedName>
</protein>
<organism evidence="1 2">
    <name type="scientific">Vibrio cholerae</name>
    <dbReference type="NCBI Taxonomy" id="666"/>
    <lineage>
        <taxon>Bacteria</taxon>
        <taxon>Pseudomonadati</taxon>
        <taxon>Pseudomonadota</taxon>
        <taxon>Gammaproteobacteria</taxon>
        <taxon>Vibrionales</taxon>
        <taxon>Vibrionaceae</taxon>
        <taxon>Vibrio</taxon>
    </lineage>
</organism>
<evidence type="ECO:0000313" key="2">
    <source>
        <dbReference type="Proteomes" id="UP000044806"/>
    </source>
</evidence>
<accession>A0A655PX00</accession>
<dbReference type="Proteomes" id="UP000044806">
    <property type="component" value="Unassembled WGS sequence"/>
</dbReference>
<dbReference type="AlphaFoldDB" id="A0A655PX00"/>
<sequence length="77" mass="7829">MHAINGAIRVLRRTAAHAAGVIGGNATDFTGVDGGGIGADFALKRGKVLVGIGANHARLQANFQTLVLHFMPAPIVG</sequence>
<proteinExistence type="predicted"/>
<evidence type="ECO:0000313" key="1">
    <source>
        <dbReference type="EMBL" id="CSA29147.1"/>
    </source>
</evidence>
<gene>
    <name evidence="1" type="ORF">ERS013165_01212</name>
</gene>
<name>A0A655PX00_VIBCL</name>